<keyword evidence="1" id="KW-0812">Transmembrane</keyword>
<evidence type="ECO:0000313" key="2">
    <source>
        <dbReference type="EMBL" id="QHT02509.1"/>
    </source>
</evidence>
<dbReference type="EMBL" id="MN739395">
    <property type="protein sequence ID" value="QHT02509.1"/>
    <property type="molecule type" value="Genomic_DNA"/>
</dbReference>
<keyword evidence="1" id="KW-1133">Transmembrane helix</keyword>
<feature type="transmembrane region" description="Helical" evidence="1">
    <location>
        <begin position="6"/>
        <end position="26"/>
    </location>
</feature>
<sequence length="41" mass="4693">MNTLDIVFINVISYMGGILTGIGIFIKYKHTLLVKTNSYWN</sequence>
<name>A0A6C0CFP9_9ZZZZ</name>
<protein>
    <submittedName>
        <fullName evidence="2">Uncharacterized protein</fullName>
    </submittedName>
</protein>
<organism evidence="2">
    <name type="scientific">viral metagenome</name>
    <dbReference type="NCBI Taxonomy" id="1070528"/>
    <lineage>
        <taxon>unclassified sequences</taxon>
        <taxon>metagenomes</taxon>
        <taxon>organismal metagenomes</taxon>
    </lineage>
</organism>
<dbReference type="AlphaFoldDB" id="A0A6C0CFP9"/>
<accession>A0A6C0CFP9</accession>
<keyword evidence="1" id="KW-0472">Membrane</keyword>
<reference evidence="2" key="1">
    <citation type="journal article" date="2020" name="Nature">
        <title>Giant virus diversity and host interactions through global metagenomics.</title>
        <authorList>
            <person name="Schulz F."/>
            <person name="Roux S."/>
            <person name="Paez-Espino D."/>
            <person name="Jungbluth S."/>
            <person name="Walsh D.A."/>
            <person name="Denef V.J."/>
            <person name="McMahon K.D."/>
            <person name="Konstantinidis K.T."/>
            <person name="Eloe-Fadrosh E.A."/>
            <person name="Kyrpides N.C."/>
            <person name="Woyke T."/>
        </authorList>
    </citation>
    <scope>NUCLEOTIDE SEQUENCE</scope>
    <source>
        <strain evidence="2">GVMAG-M-3300020595-32</strain>
    </source>
</reference>
<evidence type="ECO:0000256" key="1">
    <source>
        <dbReference type="SAM" id="Phobius"/>
    </source>
</evidence>
<proteinExistence type="predicted"/>